<evidence type="ECO:0000259" key="7">
    <source>
        <dbReference type="Pfam" id="PF01432"/>
    </source>
</evidence>
<dbReference type="GO" id="GO:0006508">
    <property type="term" value="P:proteolysis"/>
    <property type="evidence" value="ECO:0007669"/>
    <property type="project" value="UniProtKB-KW"/>
</dbReference>
<keyword evidence="2 6" id="KW-0479">Metal-binding</keyword>
<dbReference type="GO" id="GO:0004222">
    <property type="term" value="F:metalloendopeptidase activity"/>
    <property type="evidence" value="ECO:0007669"/>
    <property type="project" value="InterPro"/>
</dbReference>
<keyword evidence="3 6" id="KW-0378">Hydrolase</keyword>
<dbReference type="CDD" id="cd09607">
    <property type="entry name" value="M3B_PepF"/>
    <property type="match status" value="1"/>
</dbReference>
<keyword evidence="10" id="KW-1185">Reference proteome</keyword>
<evidence type="ECO:0000256" key="1">
    <source>
        <dbReference type="ARBA" id="ARBA00022670"/>
    </source>
</evidence>
<evidence type="ECO:0000256" key="3">
    <source>
        <dbReference type="ARBA" id="ARBA00022801"/>
    </source>
</evidence>
<dbReference type="GO" id="GO:0046872">
    <property type="term" value="F:metal ion binding"/>
    <property type="evidence" value="ECO:0007669"/>
    <property type="project" value="UniProtKB-UniRule"/>
</dbReference>
<dbReference type="EMBL" id="FODJ01000001">
    <property type="protein sequence ID" value="SEN65987.1"/>
    <property type="molecule type" value="Genomic_DNA"/>
</dbReference>
<gene>
    <name evidence="9" type="ORF">SAMN04488134_101580</name>
</gene>
<keyword evidence="5 6" id="KW-0482">Metalloprotease</keyword>
<dbReference type="Proteomes" id="UP000199300">
    <property type="component" value="Unassembled WGS sequence"/>
</dbReference>
<accession>A0A1H8ICV3</accession>
<evidence type="ECO:0000313" key="10">
    <source>
        <dbReference type="Proteomes" id="UP000199300"/>
    </source>
</evidence>
<sequence>MKQDLKQTWDLEQIFQGGSSSTLFQSFIKEGEAKIVAFSEKVNYFNEGKQLAAFKAVINALKESGIFLGEISSFISCLSAQDVTDKHVKELIAKKNRLSAAFKNEMNYFSFSLTKIPDQEWAEWLADSYLVDVHFVLAEYRQEAKEKLSEAEESIITDLSIDGYHGWGEMYDTIVAGMEIEWEGELQSVGQIANQLNNPDRTLRKRAFEKYDQAWQKHADLFADTLNHLAGFRLQMYKHRNWQSVLKEPLTYNRMSERTLASMWQTIIKNKSAFHDYFDRKAKLLGIAKLSWYDLDAPIFQDTKVIGYQQAAENIVEQFGKISPKMADYAVKAFENNWIEAEDRSGKRPGGFCTSFPKSKQTRIFMTYSGSASNVATLAHELGHGYHQYVLDDLDPLNQNYAMNVAETASTLAELIVADSAVKQAKSLEEQISLVEDKIQRSVAFFMNIHARFLFETRFYELRKVGYVSAGQLNQLMEEAQREAYDDQLDQYDPSFWASKLHFYITDVPFYNFPYTFGYLFSLGIYAFAKKEPAQFESFYDCLLRDTGKMTVEDLAQKHLSVDLSTESFWQGAIDLCTEDINLFLTLTKSQ</sequence>
<dbReference type="AlphaFoldDB" id="A0A1H8ICV3"/>
<evidence type="ECO:0000256" key="2">
    <source>
        <dbReference type="ARBA" id="ARBA00022723"/>
    </source>
</evidence>
<proteinExistence type="inferred from homology"/>
<dbReference type="InterPro" id="IPR034006">
    <property type="entry name" value="M3B_PepF_2"/>
</dbReference>
<dbReference type="InterPro" id="IPR013647">
    <property type="entry name" value="OligopepF_N_dom"/>
</dbReference>
<dbReference type="OrthoDB" id="9769691at2"/>
<dbReference type="InterPro" id="IPR001567">
    <property type="entry name" value="Pept_M3A_M3B_dom"/>
</dbReference>
<feature type="domain" description="Oligopeptidase F N-terminal" evidence="8">
    <location>
        <begin position="113"/>
        <end position="179"/>
    </location>
</feature>
<dbReference type="InterPro" id="IPR042088">
    <property type="entry name" value="OligoPept_F_C"/>
</dbReference>
<reference evidence="9 10" key="1">
    <citation type="submission" date="2016-10" db="EMBL/GenBank/DDBJ databases">
        <authorList>
            <person name="de Groot N.N."/>
        </authorList>
    </citation>
    <scope>NUCLEOTIDE SEQUENCE [LARGE SCALE GENOMIC DNA]</scope>
    <source>
        <strain evidence="9 10">CGMCC 1.10434</strain>
    </source>
</reference>
<feature type="domain" description="Peptidase M3A/M3B catalytic" evidence="7">
    <location>
        <begin position="196"/>
        <end position="567"/>
    </location>
</feature>
<dbReference type="GO" id="GO:0004181">
    <property type="term" value="F:metallocarboxypeptidase activity"/>
    <property type="evidence" value="ECO:0007669"/>
    <property type="project" value="InterPro"/>
</dbReference>
<keyword evidence="1 6" id="KW-0645">Protease</keyword>
<dbReference type="Pfam" id="PF01432">
    <property type="entry name" value="Peptidase_M3"/>
    <property type="match status" value="1"/>
</dbReference>
<dbReference type="Pfam" id="PF08439">
    <property type="entry name" value="Peptidase_M3_N"/>
    <property type="match status" value="1"/>
</dbReference>
<name>A0A1H8ICV3_9BACI</name>
<evidence type="ECO:0000256" key="5">
    <source>
        <dbReference type="ARBA" id="ARBA00023049"/>
    </source>
</evidence>
<dbReference type="InterPro" id="IPR011977">
    <property type="entry name" value="Pept_M3B_clade3"/>
</dbReference>
<dbReference type="RefSeq" id="WP_091494613.1">
    <property type="nucleotide sequence ID" value="NZ_FODJ01000001.1"/>
</dbReference>
<evidence type="ECO:0000256" key="6">
    <source>
        <dbReference type="RuleBase" id="RU003435"/>
    </source>
</evidence>
<dbReference type="PANTHER" id="PTHR34217">
    <property type="entry name" value="METAL-DEPENDENT CARBOXYPEPTIDASE"/>
    <property type="match status" value="1"/>
</dbReference>
<comment type="similarity">
    <text evidence="6">Belongs to the peptidase M3 family.</text>
</comment>
<evidence type="ECO:0000313" key="9">
    <source>
        <dbReference type="EMBL" id="SEN65987.1"/>
    </source>
</evidence>
<dbReference type="PANTHER" id="PTHR34217:SF1">
    <property type="entry name" value="CARBOXYPEPTIDASE 1"/>
    <property type="match status" value="1"/>
</dbReference>
<dbReference type="Gene3D" id="1.10.1370.20">
    <property type="entry name" value="Oligoendopeptidase f, C-terminal domain"/>
    <property type="match status" value="1"/>
</dbReference>
<dbReference type="SUPFAM" id="SSF55486">
    <property type="entry name" value="Metalloproteases ('zincins'), catalytic domain"/>
    <property type="match status" value="1"/>
</dbReference>
<evidence type="ECO:0000259" key="8">
    <source>
        <dbReference type="Pfam" id="PF08439"/>
    </source>
</evidence>
<dbReference type="Gene3D" id="1.20.140.70">
    <property type="entry name" value="Oligopeptidase f, N-terminal domain"/>
    <property type="match status" value="1"/>
</dbReference>
<comment type="cofactor">
    <cofactor evidence="6">
        <name>Zn(2+)</name>
        <dbReference type="ChEBI" id="CHEBI:29105"/>
    </cofactor>
    <text evidence="6">Binds 1 zinc ion.</text>
</comment>
<organism evidence="9 10">
    <name type="scientific">Amphibacillus marinus</name>
    <dbReference type="NCBI Taxonomy" id="872970"/>
    <lineage>
        <taxon>Bacteria</taxon>
        <taxon>Bacillati</taxon>
        <taxon>Bacillota</taxon>
        <taxon>Bacilli</taxon>
        <taxon>Bacillales</taxon>
        <taxon>Bacillaceae</taxon>
        <taxon>Amphibacillus</taxon>
    </lineage>
</organism>
<evidence type="ECO:0000256" key="4">
    <source>
        <dbReference type="ARBA" id="ARBA00022833"/>
    </source>
</evidence>
<dbReference type="STRING" id="872970.SAMN04488134_101580"/>
<dbReference type="NCBIfam" id="TIGR02290">
    <property type="entry name" value="M3_fam_3"/>
    <property type="match status" value="1"/>
</dbReference>
<dbReference type="InterPro" id="IPR001333">
    <property type="entry name" value="Peptidase_M32_Taq"/>
</dbReference>
<keyword evidence="4 6" id="KW-0862">Zinc</keyword>
<protein>
    <submittedName>
        <fullName evidence="9">Oligoendopeptidase, pepF/M3 family</fullName>
    </submittedName>
</protein>